<dbReference type="RefSeq" id="WP_198128457.1">
    <property type="nucleotide sequence ID" value="NZ_JAECZC010000102.1"/>
</dbReference>
<feature type="coiled-coil region" evidence="1">
    <location>
        <begin position="241"/>
        <end position="268"/>
    </location>
</feature>
<evidence type="ECO:0008006" key="4">
    <source>
        <dbReference type="Google" id="ProtNLM"/>
    </source>
</evidence>
<dbReference type="Proteomes" id="UP000632766">
    <property type="component" value="Unassembled WGS sequence"/>
</dbReference>
<comment type="caution">
    <text evidence="2">The sequence shown here is derived from an EMBL/GenBank/DDBJ whole genome shotgun (WGS) entry which is preliminary data.</text>
</comment>
<keyword evidence="1" id="KW-0175">Coiled coil</keyword>
<name>A0A8J7LBH5_9NOST</name>
<evidence type="ECO:0000313" key="3">
    <source>
        <dbReference type="Proteomes" id="UP000632766"/>
    </source>
</evidence>
<dbReference type="AlphaFoldDB" id="A0A8J7LBH5"/>
<sequence length="360" mass="40657">MPQEIEIFKAGTHTSASGEVVTLGESHLDEIARSYDPELFDAPAVVGHPRDNSPAYAWVEGVRRVGNKLMANLKDWDADFQKAVKAKRYKKISASFYTPDSPSNPKPGSYYLRHVGFLGGMAPAVKGLKSVAFGEAEEGVVDFCCGMGGDKEIWRNLREWLIEKYGIETSDRVVPAYLLSIPDDSRLNYLENRVNELENFINKIFSPDMESRLTEVGEKVLQLLNTNNYTEEPEPVPSEESIELSERLEKAEAKLRQVESEKKKEAIANFVEGLKGKIRPNQKDQLVEFMMNLPEQELEFAEGKPQSPKAWLQGFLKGLPDLVNLKEVVRDEEIEEFSEEDKRSRSAYADAAAAYEEAWK</sequence>
<accession>A0A8J7LBH5</accession>
<keyword evidence="3" id="KW-1185">Reference proteome</keyword>
<gene>
    <name evidence="2" type="ORF">I8748_32005</name>
</gene>
<proteinExistence type="predicted"/>
<protein>
    <recommendedName>
        <fullName evidence="4">Peptidase</fullName>
    </recommendedName>
</protein>
<dbReference type="EMBL" id="JAECZC010000102">
    <property type="protein sequence ID" value="MBH8566723.1"/>
    <property type="molecule type" value="Genomic_DNA"/>
</dbReference>
<evidence type="ECO:0000313" key="2">
    <source>
        <dbReference type="EMBL" id="MBH8566723.1"/>
    </source>
</evidence>
<reference evidence="2 3" key="1">
    <citation type="journal article" date="2021" name="Int. J. Syst. Evol. Microbiol.">
        <title>Amazonocrinis nigriterrae gen. nov., sp. nov., Atlanticothrix silvestris gen. nov., sp. nov. and Dendronalium phyllosphericum gen. nov., sp. nov., nostocacean cyanobacteria from Brazilian environments.</title>
        <authorList>
            <person name="Alvarenga D.O."/>
            <person name="Andreote A.P.D."/>
            <person name="Branco L.H.Z."/>
            <person name="Delbaje E."/>
            <person name="Cruz R.B."/>
            <person name="Varani A.M."/>
            <person name="Fiore M.F."/>
        </authorList>
    </citation>
    <scope>NUCLEOTIDE SEQUENCE [LARGE SCALE GENOMIC DNA]</scope>
    <source>
        <strain evidence="2 3">CENA67</strain>
    </source>
</reference>
<organism evidence="2 3">
    <name type="scientific">Amazonocrinis nigriterrae CENA67</name>
    <dbReference type="NCBI Taxonomy" id="2794033"/>
    <lineage>
        <taxon>Bacteria</taxon>
        <taxon>Bacillati</taxon>
        <taxon>Cyanobacteriota</taxon>
        <taxon>Cyanophyceae</taxon>
        <taxon>Nostocales</taxon>
        <taxon>Nostocaceae</taxon>
        <taxon>Amazonocrinis</taxon>
        <taxon>Amazonocrinis nigriterrae</taxon>
    </lineage>
</organism>
<evidence type="ECO:0000256" key="1">
    <source>
        <dbReference type="SAM" id="Coils"/>
    </source>
</evidence>